<dbReference type="GO" id="GO:0015074">
    <property type="term" value="P:DNA integration"/>
    <property type="evidence" value="ECO:0007669"/>
    <property type="project" value="InterPro"/>
</dbReference>
<protein>
    <submittedName>
        <fullName evidence="7">Molybdate transport system regulatory protein</fullName>
    </submittedName>
</protein>
<proteinExistence type="predicted"/>
<evidence type="ECO:0000256" key="2">
    <source>
        <dbReference type="ARBA" id="ARBA00023172"/>
    </source>
</evidence>
<feature type="domain" description="Mop" evidence="5">
    <location>
        <begin position="283"/>
        <end position="349"/>
    </location>
</feature>
<dbReference type="STRING" id="419481.SAMN05216233_1155"/>
<evidence type="ECO:0000256" key="4">
    <source>
        <dbReference type="SAM" id="MobiDB-lite"/>
    </source>
</evidence>
<keyword evidence="1 3" id="KW-0500">Molybdenum</keyword>
<evidence type="ECO:0000259" key="6">
    <source>
        <dbReference type="PROSITE" id="PS51898"/>
    </source>
</evidence>
<dbReference type="CDD" id="cd00397">
    <property type="entry name" value="DNA_BRE_C"/>
    <property type="match status" value="1"/>
</dbReference>
<evidence type="ECO:0000259" key="5">
    <source>
        <dbReference type="PROSITE" id="PS51866"/>
    </source>
</evidence>
<organism evidence="7 8">
    <name type="scientific">Desulfoluna spongiiphila</name>
    <dbReference type="NCBI Taxonomy" id="419481"/>
    <lineage>
        <taxon>Bacteria</taxon>
        <taxon>Pseudomonadati</taxon>
        <taxon>Thermodesulfobacteriota</taxon>
        <taxon>Desulfobacteria</taxon>
        <taxon>Desulfobacterales</taxon>
        <taxon>Desulfolunaceae</taxon>
        <taxon>Desulfoluna</taxon>
    </lineage>
</organism>
<keyword evidence="8" id="KW-1185">Reference proteome</keyword>
<dbReference type="InterPro" id="IPR013762">
    <property type="entry name" value="Integrase-like_cat_sf"/>
</dbReference>
<dbReference type="PROSITE" id="PS51866">
    <property type="entry name" value="MOP"/>
    <property type="match status" value="2"/>
</dbReference>
<evidence type="ECO:0000256" key="3">
    <source>
        <dbReference type="PROSITE-ProRule" id="PRU01213"/>
    </source>
</evidence>
<evidence type="ECO:0000256" key="1">
    <source>
        <dbReference type="ARBA" id="ARBA00022505"/>
    </source>
</evidence>
<dbReference type="InterPro" id="IPR008995">
    <property type="entry name" value="Mo/tungstate-bd_C_term_dom"/>
</dbReference>
<dbReference type="GO" id="GO:0015689">
    <property type="term" value="P:molybdate ion transport"/>
    <property type="evidence" value="ECO:0007669"/>
    <property type="project" value="InterPro"/>
</dbReference>
<dbReference type="InterPro" id="IPR002104">
    <property type="entry name" value="Integrase_catalytic"/>
</dbReference>
<feature type="domain" description="Mop" evidence="5">
    <location>
        <begin position="211"/>
        <end position="277"/>
    </location>
</feature>
<name>A0A1G5HP94_9BACT</name>
<dbReference type="Proteomes" id="UP000198870">
    <property type="component" value="Unassembled WGS sequence"/>
</dbReference>
<sequence>MPSMKTQAHASTNPSSILAPSEEDRYLDPVQLAELETAFRDWLTAAGRPDIRRSRERIFCIFLLIRYTGARLGEILGIASTRQVDFKGHTVRIGTEAAGFREVQIPPHVADEIRTALPSSAADPFAVDAGHVRRKFYERAEACGLPKGMGSPNVIRRSRAVELLRSNLPLPVVQKMLGHSTAGLTASWLDFSDKDMKRVVAHVTRRESRIKTSARNSFTGKVSRMIPGDIQTVVTLDTLGGYPVTAIITNESAERLALGPGTLLTAEVKAPWVLVAAGPVAPVTSCANTLEGTVTRIIRGASTTEVILTLKDGTEVCALMTRSGDDTLELHRGDAAWALIDAFSVILRMGDA</sequence>
<evidence type="ECO:0000313" key="7">
    <source>
        <dbReference type="EMBL" id="SCY65140.1"/>
    </source>
</evidence>
<dbReference type="Gene3D" id="1.10.443.10">
    <property type="entry name" value="Intergrase catalytic core"/>
    <property type="match status" value="1"/>
</dbReference>
<gene>
    <name evidence="7" type="ORF">SAMN05216233_1155</name>
</gene>
<dbReference type="InterPro" id="IPR011010">
    <property type="entry name" value="DNA_brk_join_enz"/>
</dbReference>
<dbReference type="SUPFAM" id="SSF50331">
    <property type="entry name" value="MOP-like"/>
    <property type="match status" value="2"/>
</dbReference>
<dbReference type="InterPro" id="IPR005116">
    <property type="entry name" value="Transp-assoc_OB_typ1"/>
</dbReference>
<evidence type="ECO:0000313" key="8">
    <source>
        <dbReference type="Proteomes" id="UP000198870"/>
    </source>
</evidence>
<dbReference type="SUPFAM" id="SSF56349">
    <property type="entry name" value="DNA breaking-rejoining enzymes"/>
    <property type="match status" value="1"/>
</dbReference>
<accession>A0A1G5HP94</accession>
<feature type="compositionally biased region" description="Polar residues" evidence="4">
    <location>
        <begin position="1"/>
        <end position="18"/>
    </location>
</feature>
<dbReference type="EMBL" id="FMUX01000015">
    <property type="protein sequence ID" value="SCY65140.1"/>
    <property type="molecule type" value="Genomic_DNA"/>
</dbReference>
<dbReference type="GO" id="GO:0003677">
    <property type="term" value="F:DNA binding"/>
    <property type="evidence" value="ECO:0007669"/>
    <property type="project" value="InterPro"/>
</dbReference>
<dbReference type="Gene3D" id="2.40.50.100">
    <property type="match status" value="2"/>
</dbReference>
<feature type="region of interest" description="Disordered" evidence="4">
    <location>
        <begin position="1"/>
        <end position="20"/>
    </location>
</feature>
<dbReference type="AlphaFoldDB" id="A0A1G5HP94"/>
<feature type="domain" description="Tyr recombinase" evidence="6">
    <location>
        <begin position="27"/>
        <end position="202"/>
    </location>
</feature>
<dbReference type="GO" id="GO:0006310">
    <property type="term" value="P:DNA recombination"/>
    <property type="evidence" value="ECO:0007669"/>
    <property type="project" value="UniProtKB-KW"/>
</dbReference>
<dbReference type="Pfam" id="PF03459">
    <property type="entry name" value="TOBE"/>
    <property type="match status" value="2"/>
</dbReference>
<keyword evidence="2" id="KW-0233">DNA recombination</keyword>
<dbReference type="Pfam" id="PF00589">
    <property type="entry name" value="Phage_integrase"/>
    <property type="match status" value="1"/>
</dbReference>
<dbReference type="NCBIfam" id="TIGR00638">
    <property type="entry name" value="Mop"/>
    <property type="match status" value="1"/>
</dbReference>
<dbReference type="InterPro" id="IPR004606">
    <property type="entry name" value="Mop_domain"/>
</dbReference>
<dbReference type="PROSITE" id="PS51898">
    <property type="entry name" value="TYR_RECOMBINASE"/>
    <property type="match status" value="1"/>
</dbReference>
<reference evidence="7 8" key="1">
    <citation type="submission" date="2016-10" db="EMBL/GenBank/DDBJ databases">
        <authorList>
            <person name="de Groot N.N."/>
        </authorList>
    </citation>
    <scope>NUCLEOTIDE SEQUENCE [LARGE SCALE GENOMIC DNA]</scope>
    <source>
        <strain evidence="7 8">AA1</strain>
    </source>
</reference>